<comment type="caution">
    <text evidence="2">The sequence shown here is derived from an EMBL/GenBank/DDBJ whole genome shotgun (WGS) entry which is preliminary data.</text>
</comment>
<feature type="domain" description="DUF6879" evidence="1">
    <location>
        <begin position="13"/>
        <end position="177"/>
    </location>
</feature>
<gene>
    <name evidence="2" type="ORF">EV193_10535</name>
</gene>
<reference evidence="2 3" key="1">
    <citation type="submission" date="2019-02" db="EMBL/GenBank/DDBJ databases">
        <title>Genomic Encyclopedia of Type Strains, Phase IV (KMG-IV): sequencing the most valuable type-strain genomes for metagenomic binning, comparative biology and taxonomic classification.</title>
        <authorList>
            <person name="Goeker M."/>
        </authorList>
    </citation>
    <scope>NUCLEOTIDE SEQUENCE [LARGE SCALE GENOMIC DNA]</scope>
    <source>
        <strain evidence="2 3">DSM 101727</strain>
    </source>
</reference>
<dbReference type="Pfam" id="PF21806">
    <property type="entry name" value="DUF6879"/>
    <property type="match status" value="1"/>
</dbReference>
<protein>
    <recommendedName>
        <fullName evidence="1">DUF6879 domain-containing protein</fullName>
    </recommendedName>
</protein>
<dbReference type="EMBL" id="SGWQ01000005">
    <property type="protein sequence ID" value="RZS37480.1"/>
    <property type="molecule type" value="Genomic_DNA"/>
</dbReference>
<dbReference type="InterPro" id="IPR049244">
    <property type="entry name" value="DUF6879"/>
</dbReference>
<sequence>MKRLEQIAENKRDAFLSTFEHEAVHVEMRDVYATDIERDRFTTWLRGEDLDPDDEARWWQPWYALMQRNTEQGKTLKRLRIVSEPVTDYIRFEWLDAAQLVAAGEDVRWLPRRNASTLLLPGNDFWMFDRHTVAFTHFSGDGHVLDHEATTDSAIVDACAAAFDAAWKLAIPHNQYEPVYRGQRTG</sequence>
<evidence type="ECO:0000313" key="3">
    <source>
        <dbReference type="Proteomes" id="UP000294257"/>
    </source>
</evidence>
<proteinExistence type="predicted"/>
<evidence type="ECO:0000313" key="2">
    <source>
        <dbReference type="EMBL" id="RZS37480.1"/>
    </source>
</evidence>
<name>A0A4Q7KND6_9PSEU</name>
<accession>A0A4Q7KND6</accession>
<dbReference type="Proteomes" id="UP000294257">
    <property type="component" value="Unassembled WGS sequence"/>
</dbReference>
<evidence type="ECO:0000259" key="1">
    <source>
        <dbReference type="Pfam" id="PF21806"/>
    </source>
</evidence>
<organism evidence="2 3">
    <name type="scientific">Herbihabitans rhizosphaerae</name>
    <dbReference type="NCBI Taxonomy" id="1872711"/>
    <lineage>
        <taxon>Bacteria</taxon>
        <taxon>Bacillati</taxon>
        <taxon>Actinomycetota</taxon>
        <taxon>Actinomycetes</taxon>
        <taxon>Pseudonocardiales</taxon>
        <taxon>Pseudonocardiaceae</taxon>
        <taxon>Herbihabitans</taxon>
    </lineage>
</organism>
<dbReference type="AlphaFoldDB" id="A0A4Q7KND6"/>
<keyword evidence="3" id="KW-1185">Reference proteome</keyword>